<dbReference type="PROSITE" id="PS50850">
    <property type="entry name" value="MFS"/>
    <property type="match status" value="1"/>
</dbReference>
<dbReference type="InterPro" id="IPR011701">
    <property type="entry name" value="MFS"/>
</dbReference>
<dbReference type="Gene3D" id="1.20.1250.20">
    <property type="entry name" value="MFS general substrate transporter like domains"/>
    <property type="match status" value="2"/>
</dbReference>
<reference evidence="10" key="2">
    <citation type="journal article" date="2009" name="Genome Res.">
        <title>Comparative genomic analyses of the human fungal pathogens Coccidioides and their relatives.</title>
        <authorList>
            <person name="Sharpton T.J."/>
            <person name="Stajich J.E."/>
            <person name="Rounsley S.D."/>
            <person name="Gardner M.J."/>
            <person name="Wortman J.R."/>
            <person name="Jordar V.S."/>
            <person name="Maiti R."/>
            <person name="Kodira C.D."/>
            <person name="Neafsey D.E."/>
            <person name="Zeng Q."/>
            <person name="Hung C.-Y."/>
            <person name="McMahan C."/>
            <person name="Muszewska A."/>
            <person name="Grynberg M."/>
            <person name="Mandel M.A."/>
            <person name="Kellner E.M."/>
            <person name="Barker B.M."/>
            <person name="Galgiani J.N."/>
            <person name="Orbach M.J."/>
            <person name="Kirkland T.N."/>
            <person name="Cole G.T."/>
            <person name="Henn M.R."/>
            <person name="Birren B.W."/>
            <person name="Taylor J.W."/>
        </authorList>
    </citation>
    <scope>NUCLEOTIDE SEQUENCE [LARGE SCALE GENOMIC DNA]</scope>
    <source>
        <strain evidence="10">RMSCC 3488</strain>
    </source>
</reference>
<feature type="transmembrane region" description="Helical" evidence="7">
    <location>
        <begin position="458"/>
        <end position="482"/>
    </location>
</feature>
<dbReference type="InterPro" id="IPR036259">
    <property type="entry name" value="MFS_trans_sf"/>
</dbReference>
<evidence type="ECO:0000256" key="2">
    <source>
        <dbReference type="ARBA" id="ARBA00022448"/>
    </source>
</evidence>
<proteinExistence type="predicted"/>
<evidence type="ECO:0000256" key="1">
    <source>
        <dbReference type="ARBA" id="ARBA00004141"/>
    </source>
</evidence>
<feature type="transmembrane region" description="Helical" evidence="7">
    <location>
        <begin position="427"/>
        <end position="452"/>
    </location>
</feature>
<dbReference type="EMBL" id="DS268109">
    <property type="protein sequence ID" value="KMM66275.1"/>
    <property type="molecule type" value="Genomic_DNA"/>
</dbReference>
<dbReference type="GO" id="GO:0016020">
    <property type="term" value="C:membrane"/>
    <property type="evidence" value="ECO:0007669"/>
    <property type="project" value="UniProtKB-SubCell"/>
</dbReference>
<dbReference type="VEuPathDB" id="FungiDB:CPAG_02614"/>
<evidence type="ECO:0000313" key="9">
    <source>
        <dbReference type="EMBL" id="KMM66275.1"/>
    </source>
</evidence>
<feature type="transmembrane region" description="Helical" evidence="7">
    <location>
        <begin position="128"/>
        <end position="147"/>
    </location>
</feature>
<dbReference type="FunFam" id="1.20.1250.20:FF:000013">
    <property type="entry name" value="MFS general substrate transporter"/>
    <property type="match status" value="1"/>
</dbReference>
<feature type="transmembrane region" description="Helical" evidence="7">
    <location>
        <begin position="289"/>
        <end position="308"/>
    </location>
</feature>
<feature type="compositionally biased region" description="Basic and acidic residues" evidence="6">
    <location>
        <begin position="56"/>
        <end position="73"/>
    </location>
</feature>
<comment type="subcellular location">
    <subcellularLocation>
        <location evidence="1">Membrane</location>
        <topology evidence="1">Multi-pass membrane protein</topology>
    </subcellularLocation>
</comment>
<reference evidence="10" key="3">
    <citation type="journal article" date="2010" name="Genome Res.">
        <title>Population genomic sequencing of Coccidioides fungi reveals recent hybridization and transposon control.</title>
        <authorList>
            <person name="Neafsey D.E."/>
            <person name="Barker B.M."/>
            <person name="Sharpton T.J."/>
            <person name="Stajich J.E."/>
            <person name="Park D.J."/>
            <person name="Whiston E."/>
            <person name="Hung C.-Y."/>
            <person name="McMahan C."/>
            <person name="White J."/>
            <person name="Sykes S."/>
            <person name="Heiman D."/>
            <person name="Young S."/>
            <person name="Zeng Q."/>
            <person name="Abouelleil A."/>
            <person name="Aftuck L."/>
            <person name="Bessette D."/>
            <person name="Brown A."/>
            <person name="FitzGerald M."/>
            <person name="Lui A."/>
            <person name="Macdonald J.P."/>
            <person name="Priest M."/>
            <person name="Orbach M.J."/>
            <person name="Galgiani J.N."/>
            <person name="Kirkland T.N."/>
            <person name="Cole G.T."/>
            <person name="Birren B.W."/>
            <person name="Henn M.R."/>
            <person name="Taylor J.W."/>
            <person name="Rounsley S.D."/>
        </authorList>
    </citation>
    <scope>NUCLEOTIDE SEQUENCE [LARGE SCALE GENOMIC DNA]</scope>
    <source>
        <strain evidence="10">RMSCC 3488</strain>
    </source>
</reference>
<feature type="domain" description="Major facilitator superfamily (MFS) profile" evidence="8">
    <location>
        <begin position="128"/>
        <end position="553"/>
    </location>
</feature>
<feature type="transmembrane region" description="Helical" evidence="7">
    <location>
        <begin position="256"/>
        <end position="277"/>
    </location>
</feature>
<dbReference type="OrthoDB" id="2985014at2759"/>
<sequence>MKQSDPHSVLHSDDGSSRLPARAEDTPSSIGGLTPASSEHGSRDGDTVRNAIGRGQDLKKLQTNIREEREGDTRSSGSAGSATSGILERNEQRFRDERDEEDDLIATYSRSYTAEEERRVVRKFDRRLTLLMAFLYMLSFLDRSNIGNAKIAGLMDDLNLSSSQYEWVLTAFYITYILFEWMTLMYKLVPAHIYIPLCVLGWGLIASFQSLVTSFWALVLLRALLGIFEAGFGPGLPFYLSFFYKREELAFRTGMFLCAAPLATSFAGSLAWFIVWLNKDGPLAPWRALFLYEGFPSVVVASVVWAYIPDRPNKAKYLTPRERKIAKWRLREEQGKSRNHDIRARKFDWREVARTLCDPKAYLTALMFFSCNVAFSSLPVFLPTILNDMGYSRLTSQALSAPPYLFAFIVVLVTASASDRNRSRSPYIILHALLSSLAYLIIALTGVFHSYLPESIHILIRYVCIYPAAAGFFSAITLIITWTMDNQRAKEGKGTGMAILNVIGQCGPLVGTRLYPARDGPWYIRGMALCSMFMVFVAILAFALRVLLQRENARSVKRTINRDGEEEISATGETEGLMASNTSSAALEAGVEKTGDGKFVYII</sequence>
<dbReference type="PANTHER" id="PTHR43791:SF27">
    <property type="entry name" value="TRANSPORTER, PUTATIVE (AFU_ORTHOLOGUE AFUA_2G15730)-RELATED"/>
    <property type="match status" value="1"/>
</dbReference>
<dbReference type="GO" id="GO:0022857">
    <property type="term" value="F:transmembrane transporter activity"/>
    <property type="evidence" value="ECO:0007669"/>
    <property type="project" value="InterPro"/>
</dbReference>
<dbReference type="AlphaFoldDB" id="A0A0J6FAK8"/>
<dbReference type="Pfam" id="PF07690">
    <property type="entry name" value="MFS_1"/>
    <property type="match status" value="1"/>
</dbReference>
<feature type="transmembrane region" description="Helical" evidence="7">
    <location>
        <begin position="167"/>
        <end position="186"/>
    </location>
</feature>
<evidence type="ECO:0000313" key="10">
    <source>
        <dbReference type="Proteomes" id="UP000054567"/>
    </source>
</evidence>
<reference evidence="9 10" key="1">
    <citation type="submission" date="2007-06" db="EMBL/GenBank/DDBJ databases">
        <title>The Genome Sequence of Coccidioides posadasii RMSCC_3488.</title>
        <authorList>
            <consortium name="Coccidioides Genome Resources Consortium"/>
            <consortium name="The Broad Institute Genome Sequencing Platform"/>
            <person name="Henn M.R."/>
            <person name="Sykes S."/>
            <person name="Young S."/>
            <person name="Jaffe D."/>
            <person name="Berlin A."/>
            <person name="Alvarez P."/>
            <person name="Butler J."/>
            <person name="Gnerre S."/>
            <person name="Grabherr M."/>
            <person name="Mauceli E."/>
            <person name="Brockman W."/>
            <person name="Kodira C."/>
            <person name="Alvarado L."/>
            <person name="Zeng Q."/>
            <person name="Crawford M."/>
            <person name="Antoine C."/>
            <person name="Devon K."/>
            <person name="Galgiani J."/>
            <person name="Orsborn K."/>
            <person name="Lewis M.L."/>
            <person name="Nusbaum C."/>
            <person name="Galagan J."/>
            <person name="Birren B."/>
        </authorList>
    </citation>
    <scope>NUCLEOTIDE SEQUENCE [LARGE SCALE GENOMIC DNA]</scope>
    <source>
        <strain evidence="9 10">RMSCC 3488</strain>
    </source>
</reference>
<keyword evidence="5 7" id="KW-0472">Membrane</keyword>
<feature type="compositionally biased region" description="Basic and acidic residues" evidence="6">
    <location>
        <begin position="1"/>
        <end position="25"/>
    </location>
</feature>
<feature type="compositionally biased region" description="Polar residues" evidence="6">
    <location>
        <begin position="26"/>
        <end position="39"/>
    </location>
</feature>
<feature type="compositionally biased region" description="Basic and acidic residues" evidence="6">
    <location>
        <begin position="88"/>
        <end position="97"/>
    </location>
</feature>
<evidence type="ECO:0000256" key="6">
    <source>
        <dbReference type="SAM" id="MobiDB-lite"/>
    </source>
</evidence>
<name>A0A0J6FAK8_COCPO</name>
<dbReference type="SUPFAM" id="SSF103473">
    <property type="entry name" value="MFS general substrate transporter"/>
    <property type="match status" value="1"/>
</dbReference>
<dbReference type="PANTHER" id="PTHR43791">
    <property type="entry name" value="PERMEASE-RELATED"/>
    <property type="match status" value="1"/>
</dbReference>
<dbReference type="InterPro" id="IPR020846">
    <property type="entry name" value="MFS_dom"/>
</dbReference>
<feature type="transmembrane region" description="Helical" evidence="7">
    <location>
        <begin position="494"/>
        <end position="516"/>
    </location>
</feature>
<organism evidence="9 10">
    <name type="scientific">Coccidioides posadasii RMSCC 3488</name>
    <dbReference type="NCBI Taxonomy" id="454284"/>
    <lineage>
        <taxon>Eukaryota</taxon>
        <taxon>Fungi</taxon>
        <taxon>Dikarya</taxon>
        <taxon>Ascomycota</taxon>
        <taxon>Pezizomycotina</taxon>
        <taxon>Eurotiomycetes</taxon>
        <taxon>Eurotiomycetidae</taxon>
        <taxon>Onygenales</taxon>
        <taxon>Onygenaceae</taxon>
        <taxon>Coccidioides</taxon>
    </lineage>
</organism>
<accession>A0A0J6FAK8</accession>
<evidence type="ECO:0000259" key="8">
    <source>
        <dbReference type="PROSITE" id="PS50850"/>
    </source>
</evidence>
<feature type="transmembrane region" description="Helical" evidence="7">
    <location>
        <begin position="361"/>
        <end position="382"/>
    </location>
</feature>
<keyword evidence="2" id="KW-0813">Transport</keyword>
<keyword evidence="3 7" id="KW-0812">Transmembrane</keyword>
<feature type="transmembrane region" description="Helical" evidence="7">
    <location>
        <begin position="193"/>
        <end position="217"/>
    </location>
</feature>
<gene>
    <name evidence="9" type="ORF">CPAG_02614</name>
</gene>
<evidence type="ECO:0000256" key="7">
    <source>
        <dbReference type="SAM" id="Phobius"/>
    </source>
</evidence>
<feature type="transmembrane region" description="Helical" evidence="7">
    <location>
        <begin position="223"/>
        <end position="244"/>
    </location>
</feature>
<evidence type="ECO:0000256" key="5">
    <source>
        <dbReference type="ARBA" id="ARBA00023136"/>
    </source>
</evidence>
<keyword evidence="4 7" id="KW-1133">Transmembrane helix</keyword>
<feature type="compositionally biased region" description="Low complexity" evidence="6">
    <location>
        <begin position="75"/>
        <end position="85"/>
    </location>
</feature>
<feature type="region of interest" description="Disordered" evidence="6">
    <location>
        <begin position="1"/>
        <end position="100"/>
    </location>
</feature>
<dbReference type="FunFam" id="1.20.1250.20:FF:000018">
    <property type="entry name" value="MFS transporter permease"/>
    <property type="match status" value="1"/>
</dbReference>
<protein>
    <submittedName>
        <fullName evidence="9">Phthalate transporter</fullName>
    </submittedName>
</protein>
<feature type="transmembrane region" description="Helical" evidence="7">
    <location>
        <begin position="394"/>
        <end position="415"/>
    </location>
</feature>
<evidence type="ECO:0000256" key="4">
    <source>
        <dbReference type="ARBA" id="ARBA00022989"/>
    </source>
</evidence>
<feature type="transmembrane region" description="Helical" evidence="7">
    <location>
        <begin position="522"/>
        <end position="548"/>
    </location>
</feature>
<dbReference type="Proteomes" id="UP000054567">
    <property type="component" value="Unassembled WGS sequence"/>
</dbReference>
<evidence type="ECO:0000256" key="3">
    <source>
        <dbReference type="ARBA" id="ARBA00022692"/>
    </source>
</evidence>